<organism evidence="2 3">
    <name type="scientific">Chrysodeixis includens</name>
    <name type="common">Soybean looper</name>
    <name type="synonym">Pseudoplusia includens</name>
    <dbReference type="NCBI Taxonomy" id="689277"/>
    <lineage>
        <taxon>Eukaryota</taxon>
        <taxon>Metazoa</taxon>
        <taxon>Ecdysozoa</taxon>
        <taxon>Arthropoda</taxon>
        <taxon>Hexapoda</taxon>
        <taxon>Insecta</taxon>
        <taxon>Pterygota</taxon>
        <taxon>Neoptera</taxon>
        <taxon>Endopterygota</taxon>
        <taxon>Lepidoptera</taxon>
        <taxon>Glossata</taxon>
        <taxon>Ditrysia</taxon>
        <taxon>Noctuoidea</taxon>
        <taxon>Noctuidae</taxon>
        <taxon>Plusiinae</taxon>
        <taxon>Chrysodeixis</taxon>
    </lineage>
</organism>
<keyword evidence="3" id="KW-1185">Reference proteome</keyword>
<sequence>MAVVVCLGQAGQAGQRAQAAGGLGARAHVLAALLVTAPKISHVAANSPTGGGGAHSPFFPALVLDALLRVIGGGIGGASSRCARRPARVCAGRACVRPALGAHCSISAAGTATPPDWAIHHRRPRARALHPAALRGAEPAPRARHSRPSAVGAGSRFPRLAPPAPPTR</sequence>
<dbReference type="Proteomes" id="UP001154114">
    <property type="component" value="Chromosome 20"/>
</dbReference>
<gene>
    <name evidence="2" type="ORF">CINC_LOCUS6428</name>
</gene>
<evidence type="ECO:0000313" key="2">
    <source>
        <dbReference type="EMBL" id="CAD0204118.1"/>
    </source>
</evidence>
<evidence type="ECO:0000256" key="1">
    <source>
        <dbReference type="SAM" id="MobiDB-lite"/>
    </source>
</evidence>
<dbReference type="OrthoDB" id="7463523at2759"/>
<evidence type="ECO:0000313" key="3">
    <source>
        <dbReference type="Proteomes" id="UP001154114"/>
    </source>
</evidence>
<dbReference type="EMBL" id="LR824023">
    <property type="protein sequence ID" value="CAD0204118.1"/>
    <property type="molecule type" value="Genomic_DNA"/>
</dbReference>
<name>A0A9N8L3K0_CHRIL</name>
<protein>
    <submittedName>
        <fullName evidence="2">Uncharacterized protein</fullName>
    </submittedName>
</protein>
<feature type="region of interest" description="Disordered" evidence="1">
    <location>
        <begin position="135"/>
        <end position="168"/>
    </location>
</feature>
<reference evidence="2" key="1">
    <citation type="submission" date="2021-12" db="EMBL/GenBank/DDBJ databases">
        <authorList>
            <person name="King R."/>
        </authorList>
    </citation>
    <scope>NUCLEOTIDE SEQUENCE</scope>
</reference>
<dbReference type="AlphaFoldDB" id="A0A9N8L3K0"/>
<proteinExistence type="predicted"/>
<accession>A0A9N8L3K0</accession>